<organism evidence="2 3">
    <name type="scientific">Streptomyces chrestomyceticus JCM 4735</name>
    <dbReference type="NCBI Taxonomy" id="1306181"/>
    <lineage>
        <taxon>Bacteria</taxon>
        <taxon>Bacillati</taxon>
        <taxon>Actinomycetota</taxon>
        <taxon>Actinomycetes</taxon>
        <taxon>Kitasatosporales</taxon>
        <taxon>Streptomycetaceae</taxon>
        <taxon>Streptomyces</taxon>
    </lineage>
</organism>
<comment type="caution">
    <text evidence="2">The sequence shown here is derived from an EMBL/GenBank/DDBJ whole genome shotgun (WGS) entry which is preliminary data.</text>
</comment>
<dbReference type="AlphaFoldDB" id="A0A7U9Q124"/>
<evidence type="ECO:0000313" key="2">
    <source>
        <dbReference type="EMBL" id="GCD37975.1"/>
    </source>
</evidence>
<protein>
    <submittedName>
        <fullName evidence="2">Uncharacterized protein</fullName>
    </submittedName>
</protein>
<name>A0A7U9Q124_9ACTN</name>
<feature type="compositionally biased region" description="Basic and acidic residues" evidence="1">
    <location>
        <begin position="18"/>
        <end position="34"/>
    </location>
</feature>
<evidence type="ECO:0000313" key="3">
    <source>
        <dbReference type="Proteomes" id="UP000287830"/>
    </source>
</evidence>
<evidence type="ECO:0000256" key="1">
    <source>
        <dbReference type="SAM" id="MobiDB-lite"/>
    </source>
</evidence>
<dbReference type="Proteomes" id="UP000287830">
    <property type="component" value="Unassembled WGS sequence"/>
</dbReference>
<accession>A0A7U9Q124</accession>
<sequence length="125" mass="14651">MGWLRCGPKFSEMETEEERYQRSPQRTEQERQAEQLRCTEMARREWARHREAEEKAQQERRSRVKQVGTLTRLRDGVWETRGWQIDGVDDHEDGVTHRGSLGGLSVQDLCALAHGPRCRCTRGRS</sequence>
<dbReference type="EMBL" id="BHZC01000001">
    <property type="protein sequence ID" value="GCD37975.1"/>
    <property type="molecule type" value="Genomic_DNA"/>
</dbReference>
<feature type="region of interest" description="Disordered" evidence="1">
    <location>
        <begin position="1"/>
        <end position="34"/>
    </location>
</feature>
<proteinExistence type="predicted"/>
<gene>
    <name evidence="2" type="ORF">OEIGOIKO_05785</name>
</gene>
<reference evidence="2 3" key="1">
    <citation type="submission" date="2018-11" db="EMBL/GenBank/DDBJ databases">
        <title>Whole genome sequence of Streptomyces chrestomyceticus NBRC 13444(T).</title>
        <authorList>
            <person name="Komaki H."/>
            <person name="Tamura T."/>
        </authorList>
    </citation>
    <scope>NUCLEOTIDE SEQUENCE [LARGE SCALE GENOMIC DNA]</scope>
    <source>
        <strain evidence="2 3">NBRC 13444</strain>
    </source>
</reference>